<dbReference type="Pfam" id="PF12802">
    <property type="entry name" value="MarR_2"/>
    <property type="match status" value="1"/>
</dbReference>
<dbReference type="InterPro" id="IPR036390">
    <property type="entry name" value="WH_DNA-bd_sf"/>
</dbReference>
<dbReference type="AlphaFoldDB" id="A0A433JNV5"/>
<comment type="caution">
    <text evidence="2">The sequence shown here is derived from an EMBL/GenBank/DDBJ whole genome shotgun (WGS) entry which is preliminary data.</text>
</comment>
<feature type="domain" description="HTH marR-type" evidence="1">
    <location>
        <begin position="27"/>
        <end position="163"/>
    </location>
</feature>
<dbReference type="EMBL" id="RZGZ01000004">
    <property type="protein sequence ID" value="RUQ98145.1"/>
    <property type="molecule type" value="Genomic_DNA"/>
</dbReference>
<dbReference type="PANTHER" id="PTHR33164">
    <property type="entry name" value="TRANSCRIPTIONAL REGULATOR, MARR FAMILY"/>
    <property type="match status" value="1"/>
</dbReference>
<dbReference type="InterPro" id="IPR039422">
    <property type="entry name" value="MarR/SlyA-like"/>
</dbReference>
<dbReference type="InterPro" id="IPR000835">
    <property type="entry name" value="HTH_MarR-typ"/>
</dbReference>
<dbReference type="GO" id="GO:0006950">
    <property type="term" value="P:response to stress"/>
    <property type="evidence" value="ECO:0007669"/>
    <property type="project" value="TreeGrafter"/>
</dbReference>
<reference evidence="2 3" key="1">
    <citation type="submission" date="2018-12" db="EMBL/GenBank/DDBJ databases">
        <authorList>
            <person name="Li F."/>
        </authorList>
    </citation>
    <scope>NUCLEOTIDE SEQUENCE [LARGE SCALE GENOMIC DNA]</scope>
    <source>
        <strain evidence="2 3">EGI 6500705</strain>
    </source>
</reference>
<dbReference type="Gene3D" id="1.10.10.10">
    <property type="entry name" value="Winged helix-like DNA-binding domain superfamily/Winged helix DNA-binding domain"/>
    <property type="match status" value="1"/>
</dbReference>
<protein>
    <submittedName>
        <fullName evidence="2">MarR family transcriptional regulator</fullName>
    </submittedName>
</protein>
<keyword evidence="3" id="KW-1185">Reference proteome</keyword>
<dbReference type="SMART" id="SM00347">
    <property type="entry name" value="HTH_MARR"/>
    <property type="match status" value="1"/>
</dbReference>
<dbReference type="OrthoDB" id="8635520at2"/>
<dbReference type="InterPro" id="IPR036388">
    <property type="entry name" value="WH-like_DNA-bd_sf"/>
</dbReference>
<evidence type="ECO:0000313" key="3">
    <source>
        <dbReference type="Proteomes" id="UP000274909"/>
    </source>
</evidence>
<dbReference type="PRINTS" id="PR00598">
    <property type="entry name" value="HTHMARR"/>
</dbReference>
<proteinExistence type="predicted"/>
<gene>
    <name evidence="2" type="ORF">ELQ94_14070</name>
</gene>
<name>A0A433JNV5_9MICO</name>
<sequence>MSEVIHVSTTGGTVAASRRDALPTSEQFAVWRAYIQTAEILRARVQARLQADSNLSDGDYKVLLALSEADGSALRSSELAAIIEWERSRMSGHLGRMEKRGLVRRERHDEDARGSRVVLTGEGARAFRASMIPHLEAVKGIFVDAFTDVQLDEIDDTTTALRTHLGLPPMSGRSRA</sequence>
<accession>A0A433JNV5</accession>
<organism evidence="2 3">
    <name type="scientific">Labedella endophytica</name>
    <dbReference type="NCBI Taxonomy" id="1523160"/>
    <lineage>
        <taxon>Bacteria</taxon>
        <taxon>Bacillati</taxon>
        <taxon>Actinomycetota</taxon>
        <taxon>Actinomycetes</taxon>
        <taxon>Micrococcales</taxon>
        <taxon>Microbacteriaceae</taxon>
        <taxon>Labedella</taxon>
    </lineage>
</organism>
<dbReference type="SUPFAM" id="SSF46785">
    <property type="entry name" value="Winged helix' DNA-binding domain"/>
    <property type="match status" value="1"/>
</dbReference>
<dbReference type="PANTHER" id="PTHR33164:SF99">
    <property type="entry name" value="MARR FAMILY REGULATORY PROTEIN"/>
    <property type="match status" value="1"/>
</dbReference>
<evidence type="ECO:0000259" key="1">
    <source>
        <dbReference type="PROSITE" id="PS50995"/>
    </source>
</evidence>
<dbReference type="Proteomes" id="UP000274909">
    <property type="component" value="Unassembled WGS sequence"/>
</dbReference>
<evidence type="ECO:0000313" key="2">
    <source>
        <dbReference type="EMBL" id="RUQ98145.1"/>
    </source>
</evidence>
<dbReference type="GO" id="GO:0003700">
    <property type="term" value="F:DNA-binding transcription factor activity"/>
    <property type="evidence" value="ECO:0007669"/>
    <property type="project" value="InterPro"/>
</dbReference>
<dbReference type="PROSITE" id="PS50995">
    <property type="entry name" value="HTH_MARR_2"/>
    <property type="match status" value="1"/>
</dbReference>